<accession>A0AA38LEA7</accession>
<dbReference type="Proteomes" id="UP000824469">
    <property type="component" value="Unassembled WGS sequence"/>
</dbReference>
<evidence type="ECO:0000313" key="1">
    <source>
        <dbReference type="EMBL" id="KAH9320676.1"/>
    </source>
</evidence>
<proteinExistence type="predicted"/>
<gene>
    <name evidence="1" type="ORF">KI387_015315</name>
</gene>
<comment type="caution">
    <text evidence="1">The sequence shown here is derived from an EMBL/GenBank/DDBJ whole genome shotgun (WGS) entry which is preliminary data.</text>
</comment>
<dbReference type="AlphaFoldDB" id="A0AA38LEA7"/>
<feature type="non-terminal residue" evidence="1">
    <location>
        <position position="1"/>
    </location>
</feature>
<reference evidence="1 2" key="1">
    <citation type="journal article" date="2021" name="Nat. Plants">
        <title>The Taxus genome provides insights into paclitaxel biosynthesis.</title>
        <authorList>
            <person name="Xiong X."/>
            <person name="Gou J."/>
            <person name="Liao Q."/>
            <person name="Li Y."/>
            <person name="Zhou Q."/>
            <person name="Bi G."/>
            <person name="Li C."/>
            <person name="Du R."/>
            <person name="Wang X."/>
            <person name="Sun T."/>
            <person name="Guo L."/>
            <person name="Liang H."/>
            <person name="Lu P."/>
            <person name="Wu Y."/>
            <person name="Zhang Z."/>
            <person name="Ro D.K."/>
            <person name="Shang Y."/>
            <person name="Huang S."/>
            <person name="Yan J."/>
        </authorList>
    </citation>
    <scope>NUCLEOTIDE SEQUENCE [LARGE SCALE GENOMIC DNA]</scope>
    <source>
        <strain evidence="1">Ta-2019</strain>
    </source>
</reference>
<sequence>GPRSKRKSEEHIALVMGYAEDISKILCSYFQRMMVLKELYGWELMDKDMATVRTRKQLSWSMQTHMDEPEFFICEESCVSRRLKKEPHAQHIIANPTAMSDEQ</sequence>
<name>A0AA38LEA7_TAXCH</name>
<keyword evidence="2" id="KW-1185">Reference proteome</keyword>
<feature type="non-terminal residue" evidence="1">
    <location>
        <position position="103"/>
    </location>
</feature>
<dbReference type="EMBL" id="JAHRHJ020000003">
    <property type="protein sequence ID" value="KAH9320676.1"/>
    <property type="molecule type" value="Genomic_DNA"/>
</dbReference>
<organism evidence="1 2">
    <name type="scientific">Taxus chinensis</name>
    <name type="common">Chinese yew</name>
    <name type="synonym">Taxus wallichiana var. chinensis</name>
    <dbReference type="NCBI Taxonomy" id="29808"/>
    <lineage>
        <taxon>Eukaryota</taxon>
        <taxon>Viridiplantae</taxon>
        <taxon>Streptophyta</taxon>
        <taxon>Embryophyta</taxon>
        <taxon>Tracheophyta</taxon>
        <taxon>Spermatophyta</taxon>
        <taxon>Pinopsida</taxon>
        <taxon>Pinidae</taxon>
        <taxon>Conifers II</taxon>
        <taxon>Cupressales</taxon>
        <taxon>Taxaceae</taxon>
        <taxon>Taxus</taxon>
    </lineage>
</organism>
<protein>
    <submittedName>
        <fullName evidence="1">Uncharacterized protein</fullName>
    </submittedName>
</protein>
<evidence type="ECO:0000313" key="2">
    <source>
        <dbReference type="Proteomes" id="UP000824469"/>
    </source>
</evidence>